<name>A0A563E7U8_9MICO</name>
<dbReference type="EMBL" id="VCQV01000002">
    <property type="protein sequence ID" value="TWP38515.1"/>
    <property type="molecule type" value="Genomic_DNA"/>
</dbReference>
<reference evidence="1 2" key="1">
    <citation type="submission" date="2019-05" db="EMBL/GenBank/DDBJ databases">
        <authorList>
            <person name="Lee S.D."/>
        </authorList>
    </citation>
    <scope>NUCLEOTIDE SEQUENCE [LARGE SCALE GENOMIC DNA]</scope>
    <source>
        <strain evidence="1 2">C5-26</strain>
    </source>
</reference>
<dbReference type="Gene3D" id="1.10.8.1050">
    <property type="entry name" value="Antitoxin VbhA-like"/>
    <property type="match status" value="1"/>
</dbReference>
<organism evidence="1 2">
    <name type="scientific">Leekyejoonella antrihumi</name>
    <dbReference type="NCBI Taxonomy" id="1660198"/>
    <lineage>
        <taxon>Bacteria</taxon>
        <taxon>Bacillati</taxon>
        <taxon>Actinomycetota</taxon>
        <taxon>Actinomycetes</taxon>
        <taxon>Micrococcales</taxon>
        <taxon>Dermacoccaceae</taxon>
        <taxon>Leekyejoonella</taxon>
    </lineage>
</organism>
<sequence>MGASHSTSERPALDAEEIERVMAGVEKIQQLAGHFPSEEDLAAARAIAEGKISLEDALAELDRKYRTTA</sequence>
<evidence type="ECO:0008006" key="3">
    <source>
        <dbReference type="Google" id="ProtNLM"/>
    </source>
</evidence>
<keyword evidence="2" id="KW-1185">Reference proteome</keyword>
<dbReference type="Proteomes" id="UP000320244">
    <property type="component" value="Unassembled WGS sequence"/>
</dbReference>
<comment type="caution">
    <text evidence="1">The sequence shown here is derived from an EMBL/GenBank/DDBJ whole genome shotgun (WGS) entry which is preliminary data.</text>
</comment>
<dbReference type="RefSeq" id="WP_146314918.1">
    <property type="nucleotide sequence ID" value="NZ_VCQV01000002.1"/>
</dbReference>
<dbReference type="AlphaFoldDB" id="A0A563E7U8"/>
<dbReference type="InterPro" id="IPR043038">
    <property type="entry name" value="VbhA_sf"/>
</dbReference>
<accession>A0A563E7U8</accession>
<evidence type="ECO:0000313" key="2">
    <source>
        <dbReference type="Proteomes" id="UP000320244"/>
    </source>
</evidence>
<proteinExistence type="predicted"/>
<dbReference type="OrthoDB" id="5119105at2"/>
<protein>
    <recommendedName>
        <fullName evidence="3">Antitoxin VbhA domain-containing protein</fullName>
    </recommendedName>
</protein>
<gene>
    <name evidence="1" type="ORF">FGL98_01585</name>
</gene>
<evidence type="ECO:0000313" key="1">
    <source>
        <dbReference type="EMBL" id="TWP38515.1"/>
    </source>
</evidence>
<reference evidence="1 2" key="2">
    <citation type="submission" date="2019-08" db="EMBL/GenBank/DDBJ databases">
        <title>Jejuicoccus antrihumi gen. nov., sp. nov., a new member of the family Dermacoccaceae isolated from a cave.</title>
        <authorList>
            <person name="Schumann P."/>
            <person name="Kim I.S."/>
        </authorList>
    </citation>
    <scope>NUCLEOTIDE SEQUENCE [LARGE SCALE GENOMIC DNA]</scope>
    <source>
        <strain evidence="1 2">C5-26</strain>
    </source>
</reference>